<reference evidence="2 3" key="1">
    <citation type="submission" date="2016-10" db="EMBL/GenBank/DDBJ databases">
        <title>Alkaliphiles isolated from bioreactors.</title>
        <authorList>
            <person name="Salah Z."/>
            <person name="Rout S.P."/>
            <person name="Humphreys P.N."/>
        </authorList>
    </citation>
    <scope>NUCLEOTIDE SEQUENCE [LARGE SCALE GENOMIC DNA]</scope>
    <source>
        <strain evidence="2 3">ZS02</strain>
    </source>
</reference>
<dbReference type="STRING" id="418702.BJN45_17095"/>
<gene>
    <name evidence="2" type="ORF">BJN45_17095</name>
</gene>
<dbReference type="OrthoDB" id="5419086at2"/>
<keyword evidence="1" id="KW-0812">Transmembrane</keyword>
<dbReference type="EMBL" id="MTHD01000008">
    <property type="protein sequence ID" value="OMG51723.1"/>
    <property type="molecule type" value="Genomic_DNA"/>
</dbReference>
<keyword evidence="1" id="KW-1133">Transmembrane helix</keyword>
<dbReference type="Proteomes" id="UP000187526">
    <property type="component" value="Unassembled WGS sequence"/>
</dbReference>
<sequence length="141" mass="15653">MEWINVTAEQGLAGLFLSSFLAATLLPGGSEAVLWGFLKMHPEQASTALWLATLGNTAGGMTSWACGRFLPRWQRLDQLPQMHHLQRWGSPALLFSWLPLVGDALCLAAGWLRLHWLPCCLFMALGKFARYWLVAQSALTN</sequence>
<evidence type="ECO:0000256" key="1">
    <source>
        <dbReference type="SAM" id="Phobius"/>
    </source>
</evidence>
<proteinExistence type="predicted"/>
<name>A0A1R1HZ27_9RHOO</name>
<protein>
    <recommendedName>
        <fullName evidence="4">DedA family protein</fullName>
    </recommendedName>
</protein>
<dbReference type="PANTHER" id="PTHR42709:SF4">
    <property type="entry name" value="INNER MEMBRANE PROTEIN YQAA"/>
    <property type="match status" value="1"/>
</dbReference>
<dbReference type="PANTHER" id="PTHR42709">
    <property type="entry name" value="ALKALINE PHOSPHATASE LIKE PROTEIN"/>
    <property type="match status" value="1"/>
</dbReference>
<accession>A0A1R1HZ27</accession>
<feature type="transmembrane region" description="Helical" evidence="1">
    <location>
        <begin position="48"/>
        <end position="71"/>
    </location>
</feature>
<evidence type="ECO:0000313" key="2">
    <source>
        <dbReference type="EMBL" id="OMG51723.1"/>
    </source>
</evidence>
<keyword evidence="1" id="KW-0472">Membrane</keyword>
<organism evidence="2 3">
    <name type="scientific">Azonexus hydrophilus</name>
    <dbReference type="NCBI Taxonomy" id="418702"/>
    <lineage>
        <taxon>Bacteria</taxon>
        <taxon>Pseudomonadati</taxon>
        <taxon>Pseudomonadota</taxon>
        <taxon>Betaproteobacteria</taxon>
        <taxon>Rhodocyclales</taxon>
        <taxon>Azonexaceae</taxon>
        <taxon>Azonexus</taxon>
    </lineage>
</organism>
<evidence type="ECO:0008006" key="4">
    <source>
        <dbReference type="Google" id="ProtNLM"/>
    </source>
</evidence>
<comment type="caution">
    <text evidence="2">The sequence shown here is derived from an EMBL/GenBank/DDBJ whole genome shotgun (WGS) entry which is preliminary data.</text>
</comment>
<dbReference type="RefSeq" id="WP_076097458.1">
    <property type="nucleotide sequence ID" value="NZ_MTHD01000008.1"/>
</dbReference>
<keyword evidence="3" id="KW-1185">Reference proteome</keyword>
<dbReference type="AlphaFoldDB" id="A0A1R1HZ27"/>
<evidence type="ECO:0000313" key="3">
    <source>
        <dbReference type="Proteomes" id="UP000187526"/>
    </source>
</evidence>
<dbReference type="InterPro" id="IPR051311">
    <property type="entry name" value="DedA_domain"/>
</dbReference>
<feature type="transmembrane region" description="Helical" evidence="1">
    <location>
        <begin position="92"/>
        <end position="112"/>
    </location>
</feature>